<sequence>MFSLSILFNPHSFQYSQLGICNTSALNNMRNRILNDSKEAASYVKKHVSDRGKFLLAADVEVTTPNFADMPLGSDLSTRNIQQTYRPKLHNKAERRFAEAIVTKVEKHRVKLLREQDKNLVVLLLRMVKTKPKSNTLNFDFENKRETSTEQETTLSFKQNAGDARRGNPTRPVLSRALAVEHRALVRDAIIGDSTVDTIIYEDDIDGNTVACFIACIPPASPSNLSTHDFVEISEAGHQDSADVLVTTVEDTMELLKTSGICSWRHQVKRTLIEKLESNEASEASKNNTAAICPHYHDYQGSEVGCYKSKVPETLTVVASAMQELPSPPPTPKKQVEPSKCQQSSKNFKWRRLRTDKVAFERKSDVEPERRVRVYIPS</sequence>
<accession>A0ACB6FLT5</accession>
<protein>
    <submittedName>
        <fullName evidence="1">Uncharacterized protein</fullName>
    </submittedName>
</protein>
<dbReference type="Proteomes" id="UP000293547">
    <property type="component" value="Unassembled WGS sequence"/>
</dbReference>
<reference evidence="1 2" key="1">
    <citation type="journal article" date="2019" name="bioRxiv">
        <title>Genomics, evolutionary history and diagnostics of the Alternaria alternata species group including apple and Asian pear pathotypes.</title>
        <authorList>
            <person name="Armitage A.D."/>
            <person name="Cockerton H.M."/>
            <person name="Sreenivasaprasad S."/>
            <person name="Woodhall J.W."/>
            <person name="Lane C.R."/>
            <person name="Harrison R.J."/>
            <person name="Clarkson J.P."/>
        </authorList>
    </citation>
    <scope>NUCLEOTIDE SEQUENCE [LARGE SCALE GENOMIC DNA]</scope>
    <source>
        <strain evidence="1 2">FERA 650</strain>
    </source>
</reference>
<gene>
    <name evidence="1" type="ORF">AG0111_0g6089</name>
</gene>
<name>A0ACB6FLT5_9PLEO</name>
<dbReference type="EMBL" id="PDWZ02000005">
    <property type="protein sequence ID" value="KAB2105378.1"/>
    <property type="molecule type" value="Genomic_DNA"/>
</dbReference>
<evidence type="ECO:0000313" key="2">
    <source>
        <dbReference type="Proteomes" id="UP000293547"/>
    </source>
</evidence>
<evidence type="ECO:0000313" key="1">
    <source>
        <dbReference type="EMBL" id="KAB2105378.1"/>
    </source>
</evidence>
<organism evidence="1 2">
    <name type="scientific">Alternaria gaisen</name>
    <dbReference type="NCBI Taxonomy" id="167740"/>
    <lineage>
        <taxon>Eukaryota</taxon>
        <taxon>Fungi</taxon>
        <taxon>Dikarya</taxon>
        <taxon>Ascomycota</taxon>
        <taxon>Pezizomycotina</taxon>
        <taxon>Dothideomycetes</taxon>
        <taxon>Pleosporomycetidae</taxon>
        <taxon>Pleosporales</taxon>
        <taxon>Pleosporineae</taxon>
        <taxon>Pleosporaceae</taxon>
        <taxon>Alternaria</taxon>
        <taxon>Alternaria sect. Alternaria</taxon>
    </lineage>
</organism>
<keyword evidence="2" id="KW-1185">Reference proteome</keyword>
<comment type="caution">
    <text evidence="1">The sequence shown here is derived from an EMBL/GenBank/DDBJ whole genome shotgun (WGS) entry which is preliminary data.</text>
</comment>
<proteinExistence type="predicted"/>